<gene>
    <name evidence="2" type="ORF">PAXRUDRAFT_832621</name>
</gene>
<evidence type="ECO:0008006" key="4">
    <source>
        <dbReference type="Google" id="ProtNLM"/>
    </source>
</evidence>
<organism evidence="2 3">
    <name type="scientific">Paxillus rubicundulus Ve08.2h10</name>
    <dbReference type="NCBI Taxonomy" id="930991"/>
    <lineage>
        <taxon>Eukaryota</taxon>
        <taxon>Fungi</taxon>
        <taxon>Dikarya</taxon>
        <taxon>Basidiomycota</taxon>
        <taxon>Agaricomycotina</taxon>
        <taxon>Agaricomycetes</taxon>
        <taxon>Agaricomycetidae</taxon>
        <taxon>Boletales</taxon>
        <taxon>Paxilineae</taxon>
        <taxon>Paxillaceae</taxon>
        <taxon>Paxillus</taxon>
    </lineage>
</organism>
<reference evidence="3" key="2">
    <citation type="submission" date="2015-01" db="EMBL/GenBank/DDBJ databases">
        <title>Evolutionary Origins and Diversification of the Mycorrhizal Mutualists.</title>
        <authorList>
            <consortium name="DOE Joint Genome Institute"/>
            <consortium name="Mycorrhizal Genomics Consortium"/>
            <person name="Kohler A."/>
            <person name="Kuo A."/>
            <person name="Nagy L.G."/>
            <person name="Floudas D."/>
            <person name="Copeland A."/>
            <person name="Barry K.W."/>
            <person name="Cichocki N."/>
            <person name="Veneault-Fourrey C."/>
            <person name="LaButti K."/>
            <person name="Lindquist E.A."/>
            <person name="Lipzen A."/>
            <person name="Lundell T."/>
            <person name="Morin E."/>
            <person name="Murat C."/>
            <person name="Riley R."/>
            <person name="Ohm R."/>
            <person name="Sun H."/>
            <person name="Tunlid A."/>
            <person name="Henrissat B."/>
            <person name="Grigoriev I.V."/>
            <person name="Hibbett D.S."/>
            <person name="Martin F."/>
        </authorList>
    </citation>
    <scope>NUCLEOTIDE SEQUENCE [LARGE SCALE GENOMIC DNA]</scope>
    <source>
        <strain evidence="3">Ve08.2h10</strain>
    </source>
</reference>
<evidence type="ECO:0000256" key="1">
    <source>
        <dbReference type="SAM" id="SignalP"/>
    </source>
</evidence>
<protein>
    <recommendedName>
        <fullName evidence="4">Secreted protein</fullName>
    </recommendedName>
</protein>
<dbReference type="InParanoid" id="A0A0D0CGB1"/>
<keyword evidence="3" id="KW-1185">Reference proteome</keyword>
<name>A0A0D0CGB1_9AGAM</name>
<feature type="chain" id="PRO_5002220283" description="Secreted protein" evidence="1">
    <location>
        <begin position="22"/>
        <end position="111"/>
    </location>
</feature>
<dbReference type="Proteomes" id="UP000054538">
    <property type="component" value="Unassembled WGS sequence"/>
</dbReference>
<dbReference type="AlphaFoldDB" id="A0A0D0CGB1"/>
<evidence type="ECO:0000313" key="3">
    <source>
        <dbReference type="Proteomes" id="UP000054538"/>
    </source>
</evidence>
<proteinExistence type="predicted"/>
<dbReference type="HOGENOM" id="CLU_2159233_0_0_1"/>
<reference evidence="2 3" key="1">
    <citation type="submission" date="2014-04" db="EMBL/GenBank/DDBJ databases">
        <authorList>
            <consortium name="DOE Joint Genome Institute"/>
            <person name="Kuo A."/>
            <person name="Kohler A."/>
            <person name="Jargeat P."/>
            <person name="Nagy L.G."/>
            <person name="Floudas D."/>
            <person name="Copeland A."/>
            <person name="Barry K.W."/>
            <person name="Cichocki N."/>
            <person name="Veneault-Fourrey C."/>
            <person name="LaButti K."/>
            <person name="Lindquist E.A."/>
            <person name="Lipzen A."/>
            <person name="Lundell T."/>
            <person name="Morin E."/>
            <person name="Murat C."/>
            <person name="Sun H."/>
            <person name="Tunlid A."/>
            <person name="Henrissat B."/>
            <person name="Grigoriev I.V."/>
            <person name="Hibbett D.S."/>
            <person name="Martin F."/>
            <person name="Nordberg H.P."/>
            <person name="Cantor M.N."/>
            <person name="Hua S.X."/>
        </authorList>
    </citation>
    <scope>NUCLEOTIDE SEQUENCE [LARGE SCALE GENOMIC DNA]</scope>
    <source>
        <strain evidence="2 3">Ve08.2h10</strain>
    </source>
</reference>
<keyword evidence="1" id="KW-0732">Signal</keyword>
<evidence type="ECO:0000313" key="2">
    <source>
        <dbReference type="EMBL" id="KIK81767.1"/>
    </source>
</evidence>
<sequence length="111" mass="12512">MFHLFQLGFVFVFSTIVANRARRYSIKPYCRTATRSANLRGVAPFYMATQVPSCRFSRALKQGFYRRQLALDISATSAHVRRSLSPLHIPSQNNSVQSKECSKVTLSGPLV</sequence>
<accession>A0A0D0CGB1</accession>
<dbReference type="EMBL" id="KN825734">
    <property type="protein sequence ID" value="KIK81767.1"/>
    <property type="molecule type" value="Genomic_DNA"/>
</dbReference>
<feature type="signal peptide" evidence="1">
    <location>
        <begin position="1"/>
        <end position="21"/>
    </location>
</feature>